<dbReference type="EC" id="3.4.16.4" evidence="6"/>
<evidence type="ECO:0000313" key="34">
    <source>
        <dbReference type="EMBL" id="VFK12005.1"/>
    </source>
</evidence>
<evidence type="ECO:0000313" key="32">
    <source>
        <dbReference type="EMBL" id="VFJ59416.1"/>
    </source>
</evidence>
<keyword evidence="13" id="KW-0808">Transferase</keyword>
<dbReference type="PANTHER" id="PTHR32282:SF27">
    <property type="entry name" value="PENICILLIN-BINDING PROTEIN 1A"/>
    <property type="match status" value="1"/>
</dbReference>
<dbReference type="GO" id="GO:0009002">
    <property type="term" value="F:serine-type D-Ala-D-Ala carboxypeptidase activity"/>
    <property type="evidence" value="ECO:0007669"/>
    <property type="project" value="UniProtKB-EC"/>
</dbReference>
<dbReference type="GO" id="GO:0030288">
    <property type="term" value="C:outer membrane-bounded periplasmic space"/>
    <property type="evidence" value="ECO:0007669"/>
    <property type="project" value="TreeGrafter"/>
</dbReference>
<name>A0A450T042_9GAMM</name>
<evidence type="ECO:0000256" key="12">
    <source>
        <dbReference type="ARBA" id="ARBA00022676"/>
    </source>
</evidence>
<evidence type="ECO:0000256" key="15">
    <source>
        <dbReference type="ARBA" id="ARBA00022801"/>
    </source>
</evidence>
<feature type="transmembrane region" description="Helical" evidence="28">
    <location>
        <begin position="43"/>
        <end position="67"/>
    </location>
</feature>
<dbReference type="EMBL" id="CAADEZ010000237">
    <property type="protein sequence ID" value="VFJ59416.1"/>
    <property type="molecule type" value="Genomic_DNA"/>
</dbReference>
<dbReference type="GO" id="GO:0008955">
    <property type="term" value="F:peptidoglycan glycosyltransferase activity"/>
    <property type="evidence" value="ECO:0007669"/>
    <property type="project" value="UniProtKB-EC"/>
</dbReference>
<keyword evidence="23" id="KW-0961">Cell wall biogenesis/degradation</keyword>
<keyword evidence="19 28" id="KW-1133">Transmembrane helix</keyword>
<comment type="catalytic activity">
    <reaction evidence="24">
        <text>Preferential cleavage: (Ac)2-L-Lys-D-Ala-|-D-Ala. Also transpeptidation of peptidyl-alanyl moieties that are N-acyl substituents of D-alanine.</text>
        <dbReference type="EC" id="3.4.16.4"/>
    </reaction>
</comment>
<evidence type="ECO:0000256" key="18">
    <source>
        <dbReference type="ARBA" id="ARBA00022984"/>
    </source>
</evidence>
<keyword evidence="22" id="KW-0511">Multifunctional enzyme</keyword>
<keyword evidence="11" id="KW-0645">Protease</keyword>
<evidence type="ECO:0000256" key="22">
    <source>
        <dbReference type="ARBA" id="ARBA00023268"/>
    </source>
</evidence>
<evidence type="ECO:0000256" key="1">
    <source>
        <dbReference type="ARBA" id="ARBA00002624"/>
    </source>
</evidence>
<dbReference type="SUPFAM" id="SSF56601">
    <property type="entry name" value="beta-lactamase/transpeptidase-like"/>
    <property type="match status" value="1"/>
</dbReference>
<evidence type="ECO:0000256" key="19">
    <source>
        <dbReference type="ARBA" id="ARBA00022989"/>
    </source>
</evidence>
<evidence type="ECO:0000256" key="20">
    <source>
        <dbReference type="ARBA" id="ARBA00023136"/>
    </source>
</evidence>
<feature type="domain" description="Penicillin-binding protein transpeptidase" evidence="29">
    <location>
        <begin position="462"/>
        <end position="726"/>
    </location>
</feature>
<evidence type="ECO:0000256" key="17">
    <source>
        <dbReference type="ARBA" id="ARBA00022968"/>
    </source>
</evidence>
<sequence>MGKLFLVGCLTNRLPRDYEEGLATVGSFQTRFERNELVMSARIIGLGIVFIALVGVLATAGGAGYLFSRLPSPTELKDNRLQVPLRVYTRDEYLIGEFGEKRRIPLEIEDIPDILIKAVLAAEDKHFFEHPGVDWQGLMRAVIHLVRTGEKGPGGSTITMQVARNFFLGREKTYLRKANEILLALRIEKEFTKWEILALYLNKIFFGQRAYGVGAAAQIYYGATPDELTLPQVAMIAGLPKAPSRFNPIADPKQALIRRNYVLHRMHELGFIDNEEYTASADAPITARSDGYDMDIEASYVAEMARTWMHETFGSDVYTAGYSVYTTIGAEYQEYANEALRKTLLVYDRRHGYRGPERHLTLSGQGGAIDDFMPPPDISPVGDLIPAVVRTVAKKSIRVVTKEAGELELPWETLSWARRYVDIDHRGNAPKTAAKIVAPGDIIRLEETESGWRLAQIPKVQGALVAVAPQDGAVRALVGGFNFYQSKFNRATQAKRQPGSSFKPFVYATALEAGFTPASLINDAPIVAPNLELGKEWRPENYSGKFYGPTRLREALVHSRNLVSIRLLRRLFQAMGVRPVLENLARFGFDPDSLPPDLSLALGSGAVTPLELATAYSVFANGGYRVTSYFVDRVIDPDGEVVFEAEPLRVCYECKEQPSDIPSTTAGTPPRVISAQTTWLMNSMLSDVIKRGTGRRARKLGRSDLAGKTGTTNDQKDAWFCGFTPHLVTTAWIGFDLYHPLGRNETGGRAALPMWIAFMGKALDGVPKIRPEQPDGLVTVRIDARTGQRAGSSNPKTLLETFRLENIPKKVTSRLSGADADRVTEELF</sequence>
<evidence type="ECO:0000256" key="21">
    <source>
        <dbReference type="ARBA" id="ARBA00023251"/>
    </source>
</evidence>
<dbReference type="Pfam" id="PF17092">
    <property type="entry name" value="PCB_OB"/>
    <property type="match status" value="1"/>
</dbReference>
<dbReference type="InterPro" id="IPR031376">
    <property type="entry name" value="PCB_OB"/>
</dbReference>
<evidence type="ECO:0000256" key="7">
    <source>
        <dbReference type="ARBA" id="ARBA00018638"/>
    </source>
</evidence>
<keyword evidence="18" id="KW-0573">Peptidoglycan synthesis</keyword>
<evidence type="ECO:0000256" key="8">
    <source>
        <dbReference type="ARBA" id="ARBA00022475"/>
    </source>
</evidence>
<dbReference type="Gene3D" id="1.10.3810.10">
    <property type="entry name" value="Biosynthetic peptidoglycan transglycosylase-like"/>
    <property type="match status" value="1"/>
</dbReference>
<organism evidence="33">
    <name type="scientific">Candidatus Kentrum sp. FM</name>
    <dbReference type="NCBI Taxonomy" id="2126340"/>
    <lineage>
        <taxon>Bacteria</taxon>
        <taxon>Pseudomonadati</taxon>
        <taxon>Pseudomonadota</taxon>
        <taxon>Gammaproteobacteria</taxon>
        <taxon>Candidatus Kentrum</taxon>
    </lineage>
</organism>
<dbReference type="Gene3D" id="3.40.710.10">
    <property type="entry name" value="DD-peptidase/beta-lactamase superfamily"/>
    <property type="match status" value="2"/>
</dbReference>
<accession>A0A450T042</accession>
<evidence type="ECO:0000256" key="25">
    <source>
        <dbReference type="ARBA" id="ARBA00044770"/>
    </source>
</evidence>
<dbReference type="NCBIfam" id="TIGR02074">
    <property type="entry name" value="PBP_1a_fam"/>
    <property type="match status" value="1"/>
</dbReference>
<dbReference type="InterPro" id="IPR012338">
    <property type="entry name" value="Beta-lactam/transpept-like"/>
</dbReference>
<keyword evidence="17" id="KW-0735">Signal-anchor</keyword>
<evidence type="ECO:0000259" key="29">
    <source>
        <dbReference type="Pfam" id="PF00905"/>
    </source>
</evidence>
<evidence type="ECO:0000256" key="2">
    <source>
        <dbReference type="ARBA" id="ARBA00004249"/>
    </source>
</evidence>
<dbReference type="InterPro" id="IPR001460">
    <property type="entry name" value="PCN-bd_Tpept"/>
</dbReference>
<comment type="similarity">
    <text evidence="4">In the C-terminal section; belongs to the transpeptidase family.</text>
</comment>
<gene>
    <name evidence="32" type="ORF">BECKFM1743A_GA0114220_102372</name>
    <name evidence="34" type="ORF">BECKFM1743B_GA0114221_102202</name>
    <name evidence="33" type="ORF">BECKFM1743C_GA0114222_102506</name>
</gene>
<dbReference type="EMBL" id="CAADFA010000250">
    <property type="protein sequence ID" value="VFJ59632.1"/>
    <property type="molecule type" value="Genomic_DNA"/>
</dbReference>
<evidence type="ECO:0000256" key="4">
    <source>
        <dbReference type="ARBA" id="ARBA00007090"/>
    </source>
</evidence>
<dbReference type="GO" id="GO:0046677">
    <property type="term" value="P:response to antibiotic"/>
    <property type="evidence" value="ECO:0007669"/>
    <property type="project" value="UniProtKB-KW"/>
</dbReference>
<dbReference type="GO" id="GO:0071555">
    <property type="term" value="P:cell wall organization"/>
    <property type="evidence" value="ECO:0007669"/>
    <property type="project" value="UniProtKB-KW"/>
</dbReference>
<feature type="domain" description="Penicillin-binding protein OB-like" evidence="31">
    <location>
        <begin position="353"/>
        <end position="460"/>
    </location>
</feature>
<proteinExistence type="inferred from homology"/>
<comment type="pathway">
    <text evidence="27">Glycan biosynthesis.</text>
</comment>
<evidence type="ECO:0000256" key="16">
    <source>
        <dbReference type="ARBA" id="ARBA00022960"/>
    </source>
</evidence>
<keyword evidence="16" id="KW-0133">Cell shape</keyword>
<dbReference type="FunFam" id="1.10.3810.10:FF:000003">
    <property type="entry name" value="Penicillin-binding protein 1a"/>
    <property type="match status" value="1"/>
</dbReference>
<keyword evidence="14 28" id="KW-0812">Transmembrane</keyword>
<evidence type="ECO:0000256" key="6">
    <source>
        <dbReference type="ARBA" id="ARBA00012448"/>
    </source>
</evidence>
<keyword evidence="12" id="KW-0328">Glycosyltransferase</keyword>
<dbReference type="GO" id="GO:0005886">
    <property type="term" value="C:plasma membrane"/>
    <property type="evidence" value="ECO:0007669"/>
    <property type="project" value="UniProtKB-SubCell"/>
</dbReference>
<keyword evidence="20 28" id="KW-0472">Membrane</keyword>
<dbReference type="InterPro" id="IPR036950">
    <property type="entry name" value="PBP_transglycosylase"/>
</dbReference>
<evidence type="ECO:0000259" key="31">
    <source>
        <dbReference type="Pfam" id="PF17092"/>
    </source>
</evidence>
<evidence type="ECO:0000256" key="23">
    <source>
        <dbReference type="ARBA" id="ARBA00023316"/>
    </source>
</evidence>
<evidence type="ECO:0000256" key="11">
    <source>
        <dbReference type="ARBA" id="ARBA00022670"/>
    </source>
</evidence>
<evidence type="ECO:0000256" key="27">
    <source>
        <dbReference type="ARBA" id="ARBA00060592"/>
    </source>
</evidence>
<evidence type="ECO:0000256" key="26">
    <source>
        <dbReference type="ARBA" id="ARBA00049902"/>
    </source>
</evidence>
<keyword evidence="8" id="KW-1003">Cell membrane</keyword>
<reference evidence="33" key="1">
    <citation type="submission" date="2019-02" db="EMBL/GenBank/DDBJ databases">
        <authorList>
            <person name="Gruber-Vodicka R. H."/>
            <person name="Seah K. B. B."/>
        </authorList>
    </citation>
    <scope>NUCLEOTIDE SEQUENCE</scope>
    <source>
        <strain evidence="32">BECK_BZ163</strain>
        <strain evidence="34">BECK_BZ164</strain>
        <strain evidence="33">BECK_BZ165</strain>
    </source>
</reference>
<evidence type="ECO:0000259" key="30">
    <source>
        <dbReference type="Pfam" id="PF00912"/>
    </source>
</evidence>
<comment type="similarity">
    <text evidence="5">In the N-terminal section; belongs to the glycosyltransferase 51 family.</text>
</comment>
<keyword evidence="9" id="KW-0997">Cell inner membrane</keyword>
<dbReference type="InterPro" id="IPR001264">
    <property type="entry name" value="Glyco_trans_51"/>
</dbReference>
<keyword evidence="21" id="KW-0046">Antibiotic resistance</keyword>
<evidence type="ECO:0000313" key="33">
    <source>
        <dbReference type="EMBL" id="VFJ59632.1"/>
    </source>
</evidence>
<comment type="function">
    <text evidence="1">Cell wall formation. Synthesis of cross-linked peptidoglycan from the lipid intermediates. The enzyme has a penicillin-insensitive transglycosylase N-terminal domain (formation of linear glycan strands) and a penicillin-sensitive transpeptidase C-terminal domain (cross-linking of the peptide subunits).</text>
</comment>
<comment type="pathway">
    <text evidence="3">Cell wall biogenesis; peptidoglycan biosynthesis.</text>
</comment>
<dbReference type="GO" id="GO:0008360">
    <property type="term" value="P:regulation of cell shape"/>
    <property type="evidence" value="ECO:0007669"/>
    <property type="project" value="UniProtKB-KW"/>
</dbReference>
<evidence type="ECO:0000256" key="3">
    <source>
        <dbReference type="ARBA" id="ARBA00004752"/>
    </source>
</evidence>
<evidence type="ECO:0000256" key="5">
    <source>
        <dbReference type="ARBA" id="ARBA00007739"/>
    </source>
</evidence>
<evidence type="ECO:0000256" key="10">
    <source>
        <dbReference type="ARBA" id="ARBA00022645"/>
    </source>
</evidence>
<comment type="catalytic activity">
    <reaction evidence="26">
        <text>[GlcNAc-(1-&gt;4)-Mur2Ac(oyl-L-Ala-gamma-D-Glu-L-Lys-D-Ala-D-Ala)](n)-di-trans,octa-cis-undecaprenyl diphosphate + beta-D-GlcNAc-(1-&gt;4)-Mur2Ac(oyl-L-Ala-gamma-D-Glu-L-Lys-D-Ala-D-Ala)-di-trans,octa-cis-undecaprenyl diphosphate = [GlcNAc-(1-&gt;4)-Mur2Ac(oyl-L-Ala-gamma-D-Glu-L-Lys-D-Ala-D-Ala)](n+1)-di-trans,octa-cis-undecaprenyl diphosphate + di-trans,octa-cis-undecaprenyl diphosphate + H(+)</text>
        <dbReference type="Rhea" id="RHEA:23708"/>
        <dbReference type="Rhea" id="RHEA-COMP:9602"/>
        <dbReference type="Rhea" id="RHEA-COMP:9603"/>
        <dbReference type="ChEBI" id="CHEBI:15378"/>
        <dbReference type="ChEBI" id="CHEBI:58405"/>
        <dbReference type="ChEBI" id="CHEBI:60033"/>
        <dbReference type="ChEBI" id="CHEBI:78435"/>
        <dbReference type="EC" id="2.4.99.28"/>
    </reaction>
</comment>
<dbReference type="InterPro" id="IPR023346">
    <property type="entry name" value="Lysozyme-like_dom_sf"/>
</dbReference>
<keyword evidence="15" id="KW-0378">Hydrolase</keyword>
<dbReference type="EMBL" id="CAADFL010000220">
    <property type="protein sequence ID" value="VFK12005.1"/>
    <property type="molecule type" value="Genomic_DNA"/>
</dbReference>
<evidence type="ECO:0000256" key="9">
    <source>
        <dbReference type="ARBA" id="ARBA00022519"/>
    </source>
</evidence>
<evidence type="ECO:0000256" key="28">
    <source>
        <dbReference type="SAM" id="Phobius"/>
    </source>
</evidence>
<dbReference type="GO" id="GO:0009252">
    <property type="term" value="P:peptidoglycan biosynthetic process"/>
    <property type="evidence" value="ECO:0007669"/>
    <property type="project" value="UniProtKB-UniPathway"/>
</dbReference>
<dbReference type="InterPro" id="IPR050396">
    <property type="entry name" value="Glycosyltr_51/Transpeptidase"/>
</dbReference>
<dbReference type="AlphaFoldDB" id="A0A450T042"/>
<dbReference type="PANTHER" id="PTHR32282">
    <property type="entry name" value="BINDING PROTEIN TRANSPEPTIDASE, PUTATIVE-RELATED"/>
    <property type="match status" value="1"/>
</dbReference>
<feature type="domain" description="Glycosyl transferase family 51" evidence="30">
    <location>
        <begin position="94"/>
        <end position="267"/>
    </location>
</feature>
<dbReference type="Pfam" id="PF00905">
    <property type="entry name" value="Transpeptidase"/>
    <property type="match status" value="1"/>
</dbReference>
<evidence type="ECO:0000256" key="24">
    <source>
        <dbReference type="ARBA" id="ARBA00034000"/>
    </source>
</evidence>
<keyword evidence="10" id="KW-0121">Carboxypeptidase</keyword>
<dbReference type="GO" id="GO:0006508">
    <property type="term" value="P:proteolysis"/>
    <property type="evidence" value="ECO:0007669"/>
    <property type="project" value="UniProtKB-KW"/>
</dbReference>
<dbReference type="GO" id="GO:0008658">
    <property type="term" value="F:penicillin binding"/>
    <property type="evidence" value="ECO:0007669"/>
    <property type="project" value="InterPro"/>
</dbReference>
<dbReference type="EC" id="2.4.99.28" evidence="25"/>
<evidence type="ECO:0000256" key="13">
    <source>
        <dbReference type="ARBA" id="ARBA00022679"/>
    </source>
</evidence>
<comment type="subcellular location">
    <subcellularLocation>
        <location evidence="2">Cell inner membrane</location>
        <topology evidence="2">Single-pass type II membrane protein</topology>
    </subcellularLocation>
</comment>
<evidence type="ECO:0000256" key="14">
    <source>
        <dbReference type="ARBA" id="ARBA00022692"/>
    </source>
</evidence>
<dbReference type="SUPFAM" id="SSF53955">
    <property type="entry name" value="Lysozyme-like"/>
    <property type="match status" value="1"/>
</dbReference>
<dbReference type="Pfam" id="PF00912">
    <property type="entry name" value="Transgly"/>
    <property type="match status" value="1"/>
</dbReference>
<protein>
    <recommendedName>
        <fullName evidence="7">Penicillin-binding protein 1A</fullName>
        <ecNumber evidence="25">2.4.99.28</ecNumber>
        <ecNumber evidence="6">3.4.16.4</ecNumber>
    </recommendedName>
</protein>
<dbReference type="UniPathway" id="UPA00219"/>